<keyword evidence="6" id="KW-0378">Hydrolase</keyword>
<dbReference type="Pfam" id="PF13558">
    <property type="entry name" value="SbcC_Walker_B"/>
    <property type="match status" value="1"/>
</dbReference>
<accession>A0ABS4ZJ59</accession>
<evidence type="ECO:0000256" key="2">
    <source>
        <dbReference type="ARBA" id="ARBA00011322"/>
    </source>
</evidence>
<dbReference type="InterPro" id="IPR038729">
    <property type="entry name" value="Rad50/SbcC_AAA"/>
</dbReference>
<feature type="compositionally biased region" description="Basic and acidic residues" evidence="4">
    <location>
        <begin position="278"/>
        <end position="296"/>
    </location>
</feature>
<dbReference type="InterPro" id="IPR027417">
    <property type="entry name" value="P-loop_NTPase"/>
</dbReference>
<keyword evidence="6" id="KW-0269">Exonuclease</keyword>
<proteinExistence type="inferred from homology"/>
<evidence type="ECO:0000259" key="5">
    <source>
        <dbReference type="Pfam" id="PF13476"/>
    </source>
</evidence>
<keyword evidence="6" id="KW-0540">Nuclease</keyword>
<feature type="domain" description="Rad50/SbcC-type AAA" evidence="5">
    <location>
        <begin position="5"/>
        <end position="206"/>
    </location>
</feature>
<dbReference type="EMBL" id="JAGIOL010000001">
    <property type="protein sequence ID" value="MBP2437304.1"/>
    <property type="molecule type" value="Genomic_DNA"/>
</dbReference>
<evidence type="ECO:0000256" key="4">
    <source>
        <dbReference type="SAM" id="MobiDB-lite"/>
    </source>
</evidence>
<organism evidence="6 7">
    <name type="scientific">Microbacterium amylolyticum</name>
    <dbReference type="NCBI Taxonomy" id="936337"/>
    <lineage>
        <taxon>Bacteria</taxon>
        <taxon>Bacillati</taxon>
        <taxon>Actinomycetota</taxon>
        <taxon>Actinomycetes</taxon>
        <taxon>Micrococcales</taxon>
        <taxon>Microbacteriaceae</taxon>
        <taxon>Microbacterium</taxon>
    </lineage>
</organism>
<comment type="subunit">
    <text evidence="2">Heterodimer of SbcC and SbcD.</text>
</comment>
<comment type="similarity">
    <text evidence="1">Belongs to the SMC family. SbcC subfamily.</text>
</comment>
<evidence type="ECO:0000313" key="6">
    <source>
        <dbReference type="EMBL" id="MBP2437304.1"/>
    </source>
</evidence>
<dbReference type="Gene3D" id="3.40.50.300">
    <property type="entry name" value="P-loop containing nucleotide triphosphate hydrolases"/>
    <property type="match status" value="2"/>
</dbReference>
<sequence>MRIHRIDVEGFGPFRTRQSIDLDAYADDGIFLISGRTGTGKSSILDAVCFALYGTTPRYDDTEKRLRSDHAQPGEPTEVAVEFTVGDRMWRIERSPGYPRPKKRGEGMTTADPSVEMYERIDGEWQGRAAREREVSHLVGEVVGLNQQQFLQVILLAQGRFARFLLAKNDERQVLLRTLFGTRRFEEYETSLDDRRRAAQAAAAEQTQTLRLILDQAADDIAAVERRVADGNESAPPSDAAPAPSVEHDIARLTAAADHAEGLETAVTQKEAALRAARDDVEKARDERRAVHEQQTRRNLARARIKQLDLAAAATDTVRAELAAARRAETVRPAIDAADRAHEAAETAAETAHAARSAWVEALADVRTQRGDAEGIPLPAEDAEPEILDGFAADVQRLIGGWEPLRQQETQLAQRADDIERQREHLATLETRAYDIEAQRNALPERIDSVNNDISRATERASRREAAQKHISDLEAQFSALNEVKRLSTSYAQAVRAASAAVEARAAAEHHLNQLHARRIAGIAGEIADVLVAGEPCAVCGSTEHPAPAPRSDDPVTPEQIDAADTARATAAGEADQAQTARQQAELSLRDAENRAGGRTEVEISGDLLAAQKQKDDAEAALREKSALERQRDDLADAEKRLEREGRDIASQGGTLRGKIEEIAATWEKDNAAVQSARGAFSSVAARIGVAQRLASRATVCSDSHREADRSRVAARTAAEAREQVLRDNAFVSVDDARAASRPAAEREQMEQQLAQAEADRAAAQQTITETAHLPAELVDLDSVEQALLAAREQHETAVDARSGAQHLTRALRNAAARAEQVHARIADALRRATVVTRLADTVAGRPPNTKRMNLETFVLAAELEEIVEAANVRLAEMSAGRYSLLHSDALARRGAASGLGIEVMDSYTGQARPPHSLSGGETFLASLALALGLAEVVTGRAGGIRLDTLFIDEGFGSLDGETLETAMRTLDELRQGGRTVGIISHVDAMKEQIPAQLRVRHTREGWSIVEQDTPTRSAP</sequence>
<dbReference type="RefSeq" id="WP_165134315.1">
    <property type="nucleotide sequence ID" value="NZ_CP049253.1"/>
</dbReference>
<evidence type="ECO:0000256" key="3">
    <source>
        <dbReference type="ARBA" id="ARBA00013368"/>
    </source>
</evidence>
<keyword evidence="7" id="KW-1185">Reference proteome</keyword>
<dbReference type="Pfam" id="PF13476">
    <property type="entry name" value="AAA_23"/>
    <property type="match status" value="1"/>
</dbReference>
<evidence type="ECO:0000256" key="1">
    <source>
        <dbReference type="ARBA" id="ARBA00006930"/>
    </source>
</evidence>
<feature type="region of interest" description="Disordered" evidence="4">
    <location>
        <begin position="278"/>
        <end position="299"/>
    </location>
</feature>
<dbReference type="Proteomes" id="UP001519362">
    <property type="component" value="Unassembled WGS sequence"/>
</dbReference>
<gene>
    <name evidence="6" type="ORF">JOF34_001890</name>
</gene>
<comment type="caution">
    <text evidence="6">The sequence shown here is derived from an EMBL/GenBank/DDBJ whole genome shotgun (WGS) entry which is preliminary data.</text>
</comment>
<reference evidence="6 7" key="1">
    <citation type="submission" date="2021-03" db="EMBL/GenBank/DDBJ databases">
        <title>Sequencing the genomes of 1000 actinobacteria strains.</title>
        <authorList>
            <person name="Klenk H.-P."/>
        </authorList>
    </citation>
    <scope>NUCLEOTIDE SEQUENCE [LARGE SCALE GENOMIC DNA]</scope>
    <source>
        <strain evidence="6 7">DSM 24221</strain>
    </source>
</reference>
<dbReference type="SUPFAM" id="SSF52540">
    <property type="entry name" value="P-loop containing nucleoside triphosphate hydrolases"/>
    <property type="match status" value="1"/>
</dbReference>
<dbReference type="PANTHER" id="PTHR32114">
    <property type="entry name" value="ABC TRANSPORTER ABCH.3"/>
    <property type="match status" value="1"/>
</dbReference>
<name>A0ABS4ZJ59_9MICO</name>
<dbReference type="PANTHER" id="PTHR32114:SF2">
    <property type="entry name" value="ABC TRANSPORTER ABCH.3"/>
    <property type="match status" value="1"/>
</dbReference>
<evidence type="ECO:0000313" key="7">
    <source>
        <dbReference type="Proteomes" id="UP001519362"/>
    </source>
</evidence>
<protein>
    <recommendedName>
        <fullName evidence="3">Nuclease SbcCD subunit C</fullName>
    </recommendedName>
</protein>
<feature type="region of interest" description="Disordered" evidence="4">
    <location>
        <begin position="615"/>
        <end position="634"/>
    </location>
</feature>
<dbReference type="GO" id="GO:0004527">
    <property type="term" value="F:exonuclease activity"/>
    <property type="evidence" value="ECO:0007669"/>
    <property type="project" value="UniProtKB-KW"/>
</dbReference>